<proteinExistence type="predicted"/>
<protein>
    <submittedName>
        <fullName evidence="1">Uncharacterized protein</fullName>
    </submittedName>
</protein>
<keyword evidence="2" id="KW-1185">Reference proteome</keyword>
<evidence type="ECO:0000313" key="2">
    <source>
        <dbReference type="Proteomes" id="UP000785679"/>
    </source>
</evidence>
<comment type="caution">
    <text evidence="1">The sequence shown here is derived from an EMBL/GenBank/DDBJ whole genome shotgun (WGS) entry which is preliminary data.</text>
</comment>
<evidence type="ECO:0000313" key="1">
    <source>
        <dbReference type="EMBL" id="TNV85172.1"/>
    </source>
</evidence>
<gene>
    <name evidence="1" type="ORF">FGO68_gene9358</name>
</gene>
<sequence>MKLSFQLQHESFLFSPPSSVGSLCTSTRPPCATFGCYSLDLTLQISCTSSSNTSLTLTSVKADVSMKSRLLSLANSIARSVDTRLSIGFFSQRSSLLPTSIITMSGSACSFTSSIHFFTLANDQSFVRSQTMRAPRLFLQCALVIALKRSCPAVSQICALTVPPVFSGTGLVANSTPIVGNLLRGREPLMQRESRCVLPTPVSPTRMILKRKLQSSSCLVFILFFNNTHL</sequence>
<organism evidence="1 2">
    <name type="scientific">Halteria grandinella</name>
    <dbReference type="NCBI Taxonomy" id="5974"/>
    <lineage>
        <taxon>Eukaryota</taxon>
        <taxon>Sar</taxon>
        <taxon>Alveolata</taxon>
        <taxon>Ciliophora</taxon>
        <taxon>Intramacronucleata</taxon>
        <taxon>Spirotrichea</taxon>
        <taxon>Stichotrichia</taxon>
        <taxon>Sporadotrichida</taxon>
        <taxon>Halteriidae</taxon>
        <taxon>Halteria</taxon>
    </lineage>
</organism>
<name>A0A8J8T7D1_HALGN</name>
<dbReference type="Proteomes" id="UP000785679">
    <property type="component" value="Unassembled WGS sequence"/>
</dbReference>
<dbReference type="EMBL" id="RRYP01002066">
    <property type="protein sequence ID" value="TNV85172.1"/>
    <property type="molecule type" value="Genomic_DNA"/>
</dbReference>
<dbReference type="AlphaFoldDB" id="A0A8J8T7D1"/>
<reference evidence="1" key="1">
    <citation type="submission" date="2019-06" db="EMBL/GenBank/DDBJ databases">
        <authorList>
            <person name="Zheng W."/>
        </authorList>
    </citation>
    <scope>NUCLEOTIDE SEQUENCE</scope>
    <source>
        <strain evidence="1">QDHG01</strain>
    </source>
</reference>
<accession>A0A8J8T7D1</accession>